<comment type="caution">
    <text evidence="3">The sequence shown here is derived from an EMBL/GenBank/DDBJ whole genome shotgun (WGS) entry which is preliminary data.</text>
</comment>
<evidence type="ECO:0000313" key="4">
    <source>
        <dbReference type="Proteomes" id="UP000248925"/>
    </source>
</evidence>
<protein>
    <submittedName>
        <fullName evidence="3">Exopolysaccharide production repressor exox</fullName>
    </submittedName>
</protein>
<gene>
    <name evidence="3" type="ORF">CPY51_06955</name>
</gene>
<keyword evidence="2" id="KW-0472">Membrane</keyword>
<reference evidence="3 4" key="1">
    <citation type="journal article" date="2018" name="Sci. Rep.">
        <title>Rhizobium tumorigenes sp. nov., a novel plant tumorigenic bacterium isolated from cane gall tumors on thornless blackberry.</title>
        <authorList>
            <person name="Kuzmanovi N."/>
            <person name="Smalla K."/>
            <person name="Gronow S."/>
            <person name="PuBawska J."/>
        </authorList>
    </citation>
    <scope>NUCLEOTIDE SEQUENCE [LARGE SCALE GENOMIC DNA]</scope>
    <source>
        <strain evidence="3 4">CCBAU 85046</strain>
    </source>
</reference>
<keyword evidence="2" id="KW-0812">Transmembrane</keyword>
<dbReference type="AlphaFoldDB" id="A0A2W4CSD3"/>
<evidence type="ECO:0000256" key="1">
    <source>
        <dbReference type="SAM" id="MobiDB-lite"/>
    </source>
</evidence>
<feature type="region of interest" description="Disordered" evidence="1">
    <location>
        <begin position="66"/>
        <end position="99"/>
    </location>
</feature>
<dbReference type="InterPro" id="IPR024239">
    <property type="entry name" value="SyrA"/>
</dbReference>
<name>A0A2W4CSD3_9HYPH</name>
<feature type="transmembrane region" description="Helical" evidence="2">
    <location>
        <begin position="7"/>
        <end position="25"/>
    </location>
</feature>
<accession>A0A2W4CSD3</accession>
<keyword evidence="2" id="KW-1133">Transmembrane helix</keyword>
<organism evidence="3 4">
    <name type="scientific">Rhizobium tubonense</name>
    <dbReference type="NCBI Taxonomy" id="484088"/>
    <lineage>
        <taxon>Bacteria</taxon>
        <taxon>Pseudomonadati</taxon>
        <taxon>Pseudomonadota</taxon>
        <taxon>Alphaproteobacteria</taxon>
        <taxon>Hyphomicrobiales</taxon>
        <taxon>Rhizobiaceae</taxon>
        <taxon>Rhizobium/Agrobacterium group</taxon>
        <taxon>Rhizobium</taxon>
    </lineage>
</organism>
<dbReference type="OrthoDB" id="9802759at2"/>
<dbReference type="Pfam" id="PF11089">
    <property type="entry name" value="SyrA"/>
    <property type="match status" value="1"/>
</dbReference>
<evidence type="ECO:0000256" key="2">
    <source>
        <dbReference type="SAM" id="Phobius"/>
    </source>
</evidence>
<proteinExistence type="predicted"/>
<sequence length="99" mass="10692">MYAPRVLVSMIATLVFFAIVTYFITQSLSTTFLETALCAILLQTGYFAGVLFLIRNSEKGRREALSGASVATGVGPNHSDEKSGSLPPATMNRTDPVKY</sequence>
<evidence type="ECO:0000313" key="3">
    <source>
        <dbReference type="EMBL" id="PZM15557.1"/>
    </source>
</evidence>
<dbReference type="Proteomes" id="UP000248925">
    <property type="component" value="Unassembled WGS sequence"/>
</dbReference>
<feature type="transmembrane region" description="Helical" evidence="2">
    <location>
        <begin position="31"/>
        <end position="54"/>
    </location>
</feature>
<keyword evidence="4" id="KW-1185">Reference proteome</keyword>
<dbReference type="EMBL" id="PCDP01000019">
    <property type="protein sequence ID" value="PZM15557.1"/>
    <property type="molecule type" value="Genomic_DNA"/>
</dbReference>